<dbReference type="AlphaFoldDB" id="A0A6I8NKQ7"/>
<evidence type="ECO:0000313" key="1">
    <source>
        <dbReference type="Ensembl" id="ENSOANP00000041252.1"/>
    </source>
</evidence>
<dbReference type="Proteomes" id="UP000002279">
    <property type="component" value="Unplaced"/>
</dbReference>
<protein>
    <submittedName>
        <fullName evidence="1">Uncharacterized protein</fullName>
    </submittedName>
</protein>
<name>A0A6I8NKQ7_ORNAN</name>
<dbReference type="Ensembl" id="ENSOANT00000057446.1">
    <property type="protein sequence ID" value="ENSOANP00000041252.1"/>
    <property type="gene ID" value="ENSOANG00000037767.1"/>
</dbReference>
<accession>A0A6I8NKQ7</accession>
<keyword evidence="2" id="KW-1185">Reference proteome</keyword>
<dbReference type="InParanoid" id="A0A6I8NKQ7"/>
<evidence type="ECO:0000313" key="2">
    <source>
        <dbReference type="Proteomes" id="UP000002279"/>
    </source>
</evidence>
<organism evidence="1 2">
    <name type="scientific">Ornithorhynchus anatinus</name>
    <name type="common">Duckbill platypus</name>
    <dbReference type="NCBI Taxonomy" id="9258"/>
    <lineage>
        <taxon>Eukaryota</taxon>
        <taxon>Metazoa</taxon>
        <taxon>Chordata</taxon>
        <taxon>Craniata</taxon>
        <taxon>Vertebrata</taxon>
        <taxon>Euteleostomi</taxon>
        <taxon>Mammalia</taxon>
        <taxon>Monotremata</taxon>
        <taxon>Ornithorhynchidae</taxon>
        <taxon>Ornithorhynchus</taxon>
    </lineage>
</organism>
<proteinExistence type="predicted"/>
<reference evidence="1" key="2">
    <citation type="submission" date="2025-09" db="UniProtKB">
        <authorList>
            <consortium name="Ensembl"/>
        </authorList>
    </citation>
    <scope>IDENTIFICATION</scope>
    <source>
        <strain evidence="1">Glennie</strain>
    </source>
</reference>
<sequence>MSWGGQSGVQFALLPGGHLSHFVNGTNTGKKWHWAVCASGRHLQGPCLLYTSTLPKASFLKSGFGSAGTQLLETLGPGRIQARMDQGPTLSVVD</sequence>
<reference evidence="1" key="1">
    <citation type="submission" date="2025-08" db="UniProtKB">
        <authorList>
            <consortium name="Ensembl"/>
        </authorList>
    </citation>
    <scope>IDENTIFICATION</scope>
    <source>
        <strain evidence="1">Glennie</strain>
    </source>
</reference>